<proteinExistence type="predicted"/>
<dbReference type="Proteomes" id="UP000198816">
    <property type="component" value="Unassembled WGS sequence"/>
</dbReference>
<gene>
    <name evidence="2" type="ORF">SAMN05421783_101174</name>
</gene>
<sequence length="102" mass="11253">MFTTYWAPAALTADLRRRQLAVLVGILVALVFAEIGATMRPPSVKSVIPPVAADARILRISYRRPSGGRYARAWGQALNETDLITGQGLRIRMKNSRLVVFS</sequence>
<accession>A0A1H2Q9C1</accession>
<keyword evidence="1" id="KW-0812">Transmembrane</keyword>
<keyword evidence="1" id="KW-1133">Transmembrane helix</keyword>
<feature type="transmembrane region" description="Helical" evidence="1">
    <location>
        <begin position="20"/>
        <end position="37"/>
    </location>
</feature>
<dbReference type="STRING" id="1058.SAMN05421783_101174"/>
<keyword evidence="1" id="KW-0472">Membrane</keyword>
<reference evidence="3" key="1">
    <citation type="submission" date="2016-10" db="EMBL/GenBank/DDBJ databases">
        <authorList>
            <person name="Varghese N."/>
            <person name="Submissions S."/>
        </authorList>
    </citation>
    <scope>NUCLEOTIDE SEQUENCE [LARGE SCALE GENOMIC DNA]</scope>
    <source>
        <strain evidence="3">DSM 217</strain>
    </source>
</reference>
<protein>
    <submittedName>
        <fullName evidence="2">Uncharacterized protein</fullName>
    </submittedName>
</protein>
<keyword evidence="3" id="KW-1185">Reference proteome</keyword>
<evidence type="ECO:0000313" key="2">
    <source>
        <dbReference type="EMBL" id="SDW03685.1"/>
    </source>
</evidence>
<dbReference type="AlphaFoldDB" id="A0A1H2Q9C1"/>
<evidence type="ECO:0000256" key="1">
    <source>
        <dbReference type="SAM" id="Phobius"/>
    </source>
</evidence>
<evidence type="ECO:0000313" key="3">
    <source>
        <dbReference type="Proteomes" id="UP000198816"/>
    </source>
</evidence>
<name>A0A1H2Q9C1_THIRO</name>
<dbReference type="EMBL" id="FNNZ01000001">
    <property type="protein sequence ID" value="SDW03685.1"/>
    <property type="molecule type" value="Genomic_DNA"/>
</dbReference>
<dbReference type="RefSeq" id="WP_093027191.1">
    <property type="nucleotide sequence ID" value="NZ_FNNZ01000001.1"/>
</dbReference>
<organism evidence="2 3">
    <name type="scientific">Thiocapsa roseopersicina</name>
    <dbReference type="NCBI Taxonomy" id="1058"/>
    <lineage>
        <taxon>Bacteria</taxon>
        <taxon>Pseudomonadati</taxon>
        <taxon>Pseudomonadota</taxon>
        <taxon>Gammaproteobacteria</taxon>
        <taxon>Chromatiales</taxon>
        <taxon>Chromatiaceae</taxon>
        <taxon>Thiocapsa</taxon>
    </lineage>
</organism>